<protein>
    <recommendedName>
        <fullName evidence="8">Protein p34</fullName>
    </recommendedName>
</protein>
<feature type="transmembrane region" description="Helical" evidence="9">
    <location>
        <begin position="182"/>
        <end position="199"/>
    </location>
</feature>
<accession>A0A917IB70</accession>
<evidence type="ECO:0000256" key="7">
    <source>
        <dbReference type="ARBA" id="ARBA00023136"/>
    </source>
</evidence>
<dbReference type="InterPro" id="IPR002524">
    <property type="entry name" value="Cation_efflux"/>
</dbReference>
<reference evidence="12" key="1">
    <citation type="journal article" date="2014" name="Int. J. Syst. Evol. Microbiol.">
        <title>Complete genome sequence of Corynebacterium casei LMG S-19264T (=DSM 44701T), isolated from a smear-ripened cheese.</title>
        <authorList>
            <consortium name="US DOE Joint Genome Institute (JGI-PGF)"/>
            <person name="Walter F."/>
            <person name="Albersmeier A."/>
            <person name="Kalinowski J."/>
            <person name="Ruckert C."/>
        </authorList>
    </citation>
    <scope>NUCLEOTIDE SEQUENCE</scope>
    <source>
        <strain evidence="12">CGMCC 1.12214</strain>
    </source>
</reference>
<evidence type="ECO:0000313" key="12">
    <source>
        <dbReference type="EMBL" id="GGH32774.1"/>
    </source>
</evidence>
<dbReference type="GO" id="GO:0005886">
    <property type="term" value="C:plasma membrane"/>
    <property type="evidence" value="ECO:0007669"/>
    <property type="project" value="UniProtKB-SubCell"/>
</dbReference>
<keyword evidence="4" id="KW-1003">Cell membrane</keyword>
<comment type="subcellular location">
    <subcellularLocation>
        <location evidence="1">Cell membrane</location>
        <topology evidence="1">Multi-pass membrane protein</topology>
    </subcellularLocation>
</comment>
<comment type="caution">
    <text evidence="12">The sequence shown here is derived from an EMBL/GenBank/DDBJ whole genome shotgun (WGS) entry which is preliminary data.</text>
</comment>
<dbReference type="SUPFAM" id="SSF160240">
    <property type="entry name" value="Cation efflux protein cytoplasmic domain-like"/>
    <property type="match status" value="1"/>
</dbReference>
<evidence type="ECO:0000256" key="1">
    <source>
        <dbReference type="ARBA" id="ARBA00004651"/>
    </source>
</evidence>
<name>A0A917IB70_9HYPH</name>
<dbReference type="SUPFAM" id="SSF161111">
    <property type="entry name" value="Cation efflux protein transmembrane domain-like"/>
    <property type="match status" value="1"/>
</dbReference>
<dbReference type="PANTHER" id="PTHR43840">
    <property type="entry name" value="MITOCHONDRIAL METAL TRANSPORTER 1-RELATED"/>
    <property type="match status" value="1"/>
</dbReference>
<dbReference type="GO" id="GO:0015093">
    <property type="term" value="F:ferrous iron transmembrane transporter activity"/>
    <property type="evidence" value="ECO:0007669"/>
    <property type="project" value="TreeGrafter"/>
</dbReference>
<dbReference type="EMBL" id="BMES01000003">
    <property type="protein sequence ID" value="GGH32774.1"/>
    <property type="molecule type" value="Genomic_DNA"/>
</dbReference>
<proteinExistence type="inferred from homology"/>
<evidence type="ECO:0000259" key="11">
    <source>
        <dbReference type="Pfam" id="PF16916"/>
    </source>
</evidence>
<organism evidence="12 13">
    <name type="scientific">Alsobacter metallidurans</name>
    <dbReference type="NCBI Taxonomy" id="340221"/>
    <lineage>
        <taxon>Bacteria</taxon>
        <taxon>Pseudomonadati</taxon>
        <taxon>Pseudomonadota</taxon>
        <taxon>Alphaproteobacteria</taxon>
        <taxon>Hyphomicrobiales</taxon>
        <taxon>Alsobacteraceae</taxon>
        <taxon>Alsobacter</taxon>
    </lineage>
</organism>
<feature type="domain" description="Cation efflux protein cytoplasmic" evidence="11">
    <location>
        <begin position="214"/>
        <end position="289"/>
    </location>
</feature>
<dbReference type="Gene3D" id="1.20.1510.10">
    <property type="entry name" value="Cation efflux protein transmembrane domain"/>
    <property type="match status" value="1"/>
</dbReference>
<keyword evidence="13" id="KW-1185">Reference proteome</keyword>
<evidence type="ECO:0000256" key="2">
    <source>
        <dbReference type="ARBA" id="ARBA00008114"/>
    </source>
</evidence>
<dbReference type="InterPro" id="IPR036837">
    <property type="entry name" value="Cation_efflux_CTD_sf"/>
</dbReference>
<feature type="transmembrane region" description="Helical" evidence="9">
    <location>
        <begin position="118"/>
        <end position="136"/>
    </location>
</feature>
<dbReference type="GO" id="GO:0015341">
    <property type="term" value="F:zinc efflux antiporter activity"/>
    <property type="evidence" value="ECO:0007669"/>
    <property type="project" value="TreeGrafter"/>
</dbReference>
<feature type="domain" description="Cation efflux protein transmembrane" evidence="10">
    <location>
        <begin position="16"/>
        <end position="207"/>
    </location>
</feature>
<dbReference type="PANTHER" id="PTHR43840:SF15">
    <property type="entry name" value="MITOCHONDRIAL METAL TRANSPORTER 1-RELATED"/>
    <property type="match status" value="1"/>
</dbReference>
<dbReference type="InterPro" id="IPR058533">
    <property type="entry name" value="Cation_efflux_TM"/>
</dbReference>
<keyword evidence="5 9" id="KW-0812">Transmembrane</keyword>
<dbReference type="InterPro" id="IPR027470">
    <property type="entry name" value="Cation_efflux_CTD"/>
</dbReference>
<evidence type="ECO:0000256" key="6">
    <source>
        <dbReference type="ARBA" id="ARBA00022989"/>
    </source>
</evidence>
<keyword evidence="7 9" id="KW-0472">Membrane</keyword>
<feature type="transmembrane region" description="Helical" evidence="9">
    <location>
        <begin position="157"/>
        <end position="176"/>
    </location>
</feature>
<sequence length="305" mass="31601">MSQGEMEQGLKIAAGSILVGVVVLGLKIVAYLWTGSVALYSDAVESVINVVAAVAALIAVWYSARPADADHPYGHHKAEYFSAVLEGALIVLAAVAIFREAYGAYLTPRSIQAPLEGLLVNGLASAINAGWCWVLISRGRKLRSPALVADGKHLLSDVVSSGGVVFGVGLAALTGWSILDPALAALVAVNILWSGWGLIRESTAGLMDAAVTPKEHAAIQGVISANADGALEAHDLRTRHAGKATFIDLHLVVPGAMTVDASHAICDRIEAALKDAIHGAIVTIHVEPEGKAKHHGIPVLAPGGR</sequence>
<dbReference type="GO" id="GO:0006882">
    <property type="term" value="P:intracellular zinc ion homeostasis"/>
    <property type="evidence" value="ECO:0007669"/>
    <property type="project" value="TreeGrafter"/>
</dbReference>
<evidence type="ECO:0000256" key="5">
    <source>
        <dbReference type="ARBA" id="ARBA00022692"/>
    </source>
</evidence>
<dbReference type="Pfam" id="PF16916">
    <property type="entry name" value="ZT_dimer"/>
    <property type="match status" value="1"/>
</dbReference>
<dbReference type="FunFam" id="3.30.70.1350:FF:000002">
    <property type="entry name" value="Ferrous-iron efflux pump FieF"/>
    <property type="match status" value="1"/>
</dbReference>
<dbReference type="Gene3D" id="3.30.70.1350">
    <property type="entry name" value="Cation efflux protein, cytoplasmic domain"/>
    <property type="match status" value="1"/>
</dbReference>
<dbReference type="GO" id="GO:0015086">
    <property type="term" value="F:cadmium ion transmembrane transporter activity"/>
    <property type="evidence" value="ECO:0007669"/>
    <property type="project" value="TreeGrafter"/>
</dbReference>
<keyword evidence="6 9" id="KW-1133">Transmembrane helix</keyword>
<keyword evidence="3" id="KW-0813">Transport</keyword>
<feature type="transmembrane region" description="Helical" evidence="9">
    <location>
        <begin position="80"/>
        <end position="98"/>
    </location>
</feature>
<dbReference type="Pfam" id="PF01545">
    <property type="entry name" value="Cation_efflux"/>
    <property type="match status" value="1"/>
</dbReference>
<gene>
    <name evidence="12" type="ORF">GCM10007036_44940</name>
</gene>
<dbReference type="NCBIfam" id="TIGR01297">
    <property type="entry name" value="CDF"/>
    <property type="match status" value="1"/>
</dbReference>
<evidence type="ECO:0000256" key="3">
    <source>
        <dbReference type="ARBA" id="ARBA00022448"/>
    </source>
</evidence>
<feature type="transmembrane region" description="Helical" evidence="9">
    <location>
        <begin position="46"/>
        <end position="64"/>
    </location>
</feature>
<feature type="transmembrane region" description="Helical" evidence="9">
    <location>
        <begin position="12"/>
        <end position="34"/>
    </location>
</feature>
<dbReference type="InterPro" id="IPR027469">
    <property type="entry name" value="Cation_efflux_TMD_sf"/>
</dbReference>
<evidence type="ECO:0000256" key="4">
    <source>
        <dbReference type="ARBA" id="ARBA00022475"/>
    </source>
</evidence>
<dbReference type="AlphaFoldDB" id="A0A917IB70"/>
<dbReference type="InterPro" id="IPR050291">
    <property type="entry name" value="CDF_Transporter"/>
</dbReference>
<evidence type="ECO:0000256" key="9">
    <source>
        <dbReference type="SAM" id="Phobius"/>
    </source>
</evidence>
<reference evidence="12" key="2">
    <citation type="submission" date="2020-09" db="EMBL/GenBank/DDBJ databases">
        <authorList>
            <person name="Sun Q."/>
            <person name="Zhou Y."/>
        </authorList>
    </citation>
    <scope>NUCLEOTIDE SEQUENCE</scope>
    <source>
        <strain evidence="12">CGMCC 1.12214</strain>
    </source>
</reference>
<comment type="similarity">
    <text evidence="2">Belongs to the cation diffusion facilitator (CDF) transporter (TC 2.A.4) family.</text>
</comment>
<evidence type="ECO:0000259" key="10">
    <source>
        <dbReference type="Pfam" id="PF01545"/>
    </source>
</evidence>
<evidence type="ECO:0000313" key="13">
    <source>
        <dbReference type="Proteomes" id="UP000603912"/>
    </source>
</evidence>
<dbReference type="Proteomes" id="UP000603912">
    <property type="component" value="Unassembled WGS sequence"/>
</dbReference>
<evidence type="ECO:0000256" key="8">
    <source>
        <dbReference type="ARBA" id="ARBA00068882"/>
    </source>
</evidence>